<evidence type="ECO:0000313" key="5">
    <source>
        <dbReference type="Proteomes" id="UP000838412"/>
    </source>
</evidence>
<dbReference type="PANTHER" id="PTHR10877:SF194">
    <property type="entry name" value="LOCATION OF VULVA DEFECTIVE 1"/>
    <property type="match status" value="1"/>
</dbReference>
<dbReference type="SUPFAM" id="SSF49723">
    <property type="entry name" value="Lipase/lipooxygenase domain (PLAT/LH2 domain)"/>
    <property type="match status" value="1"/>
</dbReference>
<evidence type="ECO:0000313" key="4">
    <source>
        <dbReference type="EMBL" id="CAH1244340.1"/>
    </source>
</evidence>
<dbReference type="EMBL" id="OV696699">
    <property type="protein sequence ID" value="CAH1244340.1"/>
    <property type="molecule type" value="Genomic_DNA"/>
</dbReference>
<evidence type="ECO:0000256" key="2">
    <source>
        <dbReference type="SAM" id="Phobius"/>
    </source>
</evidence>
<keyword evidence="2" id="KW-1133">Transmembrane helix</keyword>
<dbReference type="InterPro" id="IPR036392">
    <property type="entry name" value="PLAT/LH2_dom_sf"/>
</dbReference>
<keyword evidence="5" id="KW-1185">Reference proteome</keyword>
<evidence type="ECO:0000256" key="1">
    <source>
        <dbReference type="PROSITE-ProRule" id="PRU00152"/>
    </source>
</evidence>
<feature type="transmembrane region" description="Helical" evidence="2">
    <location>
        <begin position="77"/>
        <end position="98"/>
    </location>
</feature>
<dbReference type="InterPro" id="IPR051223">
    <property type="entry name" value="Polycystin"/>
</dbReference>
<sequence length="229" mass="25104">MKLQAGEVNVSAATTNCSSDGGTDAKVQVDLSDRVIRCNCSVPRPRAAISGSVHLLPNSIDFDSVFSNPDSLSKNDIVFYTVIGEWALYILMIIIFNVDFQQLREKMSGGSPTVKRKRQLPQLSVLPPDRMPAPYLYQITVTTGSMFAAGSSARIGFQVFGSMCKSAVKSINPGGESLLRGGSYDIIMPMKTSLGHLELLHIWHDNTGVDEASWFLRDIIVKDLQTDEM</sequence>
<dbReference type="GO" id="GO:0016020">
    <property type="term" value="C:membrane"/>
    <property type="evidence" value="ECO:0007669"/>
    <property type="project" value="TreeGrafter"/>
</dbReference>
<keyword evidence="2" id="KW-0812">Transmembrane</keyword>
<dbReference type="OrthoDB" id="10039908at2759"/>
<name>A0A8J9YZC5_BRALA</name>
<dbReference type="GO" id="GO:0005262">
    <property type="term" value="F:calcium channel activity"/>
    <property type="evidence" value="ECO:0007669"/>
    <property type="project" value="TreeGrafter"/>
</dbReference>
<dbReference type="InterPro" id="IPR001024">
    <property type="entry name" value="PLAT/LH2_dom"/>
</dbReference>
<dbReference type="PANTHER" id="PTHR10877">
    <property type="entry name" value="POLYCYSTIN FAMILY MEMBER"/>
    <property type="match status" value="1"/>
</dbReference>
<organism evidence="4 5">
    <name type="scientific">Branchiostoma lanceolatum</name>
    <name type="common">Common lancelet</name>
    <name type="synonym">Amphioxus lanceolatum</name>
    <dbReference type="NCBI Taxonomy" id="7740"/>
    <lineage>
        <taxon>Eukaryota</taxon>
        <taxon>Metazoa</taxon>
        <taxon>Chordata</taxon>
        <taxon>Cephalochordata</taxon>
        <taxon>Leptocardii</taxon>
        <taxon>Amphioxiformes</taxon>
        <taxon>Branchiostomatidae</taxon>
        <taxon>Branchiostoma</taxon>
    </lineage>
</organism>
<dbReference type="Gene3D" id="2.60.60.20">
    <property type="entry name" value="PLAT/LH2 domain"/>
    <property type="match status" value="1"/>
</dbReference>
<reference evidence="4" key="1">
    <citation type="submission" date="2022-01" db="EMBL/GenBank/DDBJ databases">
        <authorList>
            <person name="Braso-Vives M."/>
        </authorList>
    </citation>
    <scope>NUCLEOTIDE SEQUENCE</scope>
</reference>
<proteinExistence type="predicted"/>
<dbReference type="Pfam" id="PF01477">
    <property type="entry name" value="PLAT"/>
    <property type="match status" value="1"/>
</dbReference>
<gene>
    <name evidence="4" type="primary">PKDREJ</name>
    <name evidence="4" type="ORF">BLAG_LOCUS6992</name>
</gene>
<protein>
    <submittedName>
        <fullName evidence="4">PKDREJ protein</fullName>
    </submittedName>
</protein>
<evidence type="ECO:0000259" key="3">
    <source>
        <dbReference type="PROSITE" id="PS50095"/>
    </source>
</evidence>
<feature type="domain" description="PLAT" evidence="3">
    <location>
        <begin position="135"/>
        <end position="229"/>
    </location>
</feature>
<dbReference type="AlphaFoldDB" id="A0A8J9YZC5"/>
<accession>A0A8J9YZC5</accession>
<dbReference type="Proteomes" id="UP000838412">
    <property type="component" value="Chromosome 14"/>
</dbReference>
<dbReference type="PROSITE" id="PS50095">
    <property type="entry name" value="PLAT"/>
    <property type="match status" value="1"/>
</dbReference>
<comment type="caution">
    <text evidence="1">Lacks conserved residue(s) required for the propagation of feature annotation.</text>
</comment>
<dbReference type="GO" id="GO:0050982">
    <property type="term" value="P:detection of mechanical stimulus"/>
    <property type="evidence" value="ECO:0007669"/>
    <property type="project" value="TreeGrafter"/>
</dbReference>
<keyword evidence="2" id="KW-0472">Membrane</keyword>